<accession>A0A2U2PCD2</accession>
<name>A0A2U2PCD2_9SPHI</name>
<dbReference type="InterPro" id="IPR058512">
    <property type="entry name" value="DUF8199"/>
</dbReference>
<evidence type="ECO:0000313" key="1">
    <source>
        <dbReference type="EMBL" id="PWG79020.1"/>
    </source>
</evidence>
<comment type="caution">
    <text evidence="1">The sequence shown here is derived from an EMBL/GenBank/DDBJ whole genome shotgun (WGS) entry which is preliminary data.</text>
</comment>
<reference evidence="1 2" key="1">
    <citation type="submission" date="2018-04" db="EMBL/GenBank/DDBJ databases">
        <title>Pedobacter chongqingensis sp. nov., isolated from a rottenly hemp rope.</title>
        <authorList>
            <person name="Cai Y."/>
        </authorList>
    </citation>
    <scope>NUCLEOTIDE SEQUENCE [LARGE SCALE GENOMIC DNA]</scope>
    <source>
        <strain evidence="1 2">FJ4-8</strain>
    </source>
</reference>
<proteinExistence type="predicted"/>
<keyword evidence="2" id="KW-1185">Reference proteome</keyword>
<dbReference type="OrthoDB" id="795974at2"/>
<dbReference type="InterPro" id="IPR058060">
    <property type="entry name" value="HYC_CC_PP"/>
</dbReference>
<dbReference type="RefSeq" id="WP_109417463.1">
    <property type="nucleotide sequence ID" value="NZ_QEAS01000018.1"/>
</dbReference>
<dbReference type="Proteomes" id="UP000245647">
    <property type="component" value="Unassembled WGS sequence"/>
</dbReference>
<dbReference type="EMBL" id="QEAS01000018">
    <property type="protein sequence ID" value="PWG79020.1"/>
    <property type="molecule type" value="Genomic_DNA"/>
</dbReference>
<dbReference type="NCBIfam" id="NF047658">
    <property type="entry name" value="HYC_CC_PP"/>
    <property type="match status" value="1"/>
</dbReference>
<dbReference type="AlphaFoldDB" id="A0A2U2PCD2"/>
<protein>
    <submittedName>
        <fullName evidence="1">Uncharacterized protein</fullName>
    </submittedName>
</protein>
<dbReference type="Pfam" id="PF26622">
    <property type="entry name" value="DUF8199"/>
    <property type="match status" value="1"/>
</dbReference>
<gene>
    <name evidence="1" type="ORF">DDR33_19460</name>
</gene>
<evidence type="ECO:0000313" key="2">
    <source>
        <dbReference type="Proteomes" id="UP000245647"/>
    </source>
</evidence>
<organism evidence="1 2">
    <name type="scientific">Pararcticibacter amylolyticus</name>
    <dbReference type="NCBI Taxonomy" id="2173175"/>
    <lineage>
        <taxon>Bacteria</taxon>
        <taxon>Pseudomonadati</taxon>
        <taxon>Bacteroidota</taxon>
        <taxon>Sphingobacteriia</taxon>
        <taxon>Sphingobacteriales</taxon>
        <taxon>Sphingobacteriaceae</taxon>
        <taxon>Pararcticibacter</taxon>
    </lineage>
</organism>
<sequence>MQLLRRYIILTLTLLITLSASGVNVSVHRCCGKIKNFALLGDSKVCNMSKHSTSFSGKHSAHSTVNGIPCCNNQNIRLHNQVQAAQQKEQSVEKHVQPFLFSFELLKSWFSTEELPAVKITPFITKHLREPLTILLRQFRI</sequence>